<keyword evidence="3" id="KW-1185">Reference proteome</keyword>
<dbReference type="InParanoid" id="A0A7M7GHW8"/>
<dbReference type="Proteomes" id="UP000002358">
    <property type="component" value="Chromosome 4"/>
</dbReference>
<keyword evidence="1" id="KW-0472">Membrane</keyword>
<dbReference type="EnsemblMetazoa" id="XM_003426388">
    <property type="protein sequence ID" value="XP_003426436"/>
    <property type="gene ID" value="LOC100679807"/>
</dbReference>
<evidence type="ECO:0000313" key="2">
    <source>
        <dbReference type="EnsemblMetazoa" id="XP_003426436"/>
    </source>
</evidence>
<dbReference type="RefSeq" id="XP_003426436.2">
    <property type="nucleotide sequence ID" value="XM_003426388.3"/>
</dbReference>
<dbReference type="GeneID" id="100679807"/>
<reference evidence="2" key="1">
    <citation type="submission" date="2021-01" db="UniProtKB">
        <authorList>
            <consortium name="EnsemblMetazoa"/>
        </authorList>
    </citation>
    <scope>IDENTIFICATION</scope>
</reference>
<sequence length="96" mass="9877">MLPVDTSSLYVLTLNRTLTMTTLKIFAVLLIAVITLFETSVAQFGIPPIGAGMGGYGPVGGYGAQGGYGMGRGNYGGRGEYGIPGRGYGQGGYGYL</sequence>
<accession>A0A7M7GHW8</accession>
<organism evidence="2 3">
    <name type="scientific">Nasonia vitripennis</name>
    <name type="common">Parasitic wasp</name>
    <dbReference type="NCBI Taxonomy" id="7425"/>
    <lineage>
        <taxon>Eukaryota</taxon>
        <taxon>Metazoa</taxon>
        <taxon>Ecdysozoa</taxon>
        <taxon>Arthropoda</taxon>
        <taxon>Hexapoda</taxon>
        <taxon>Insecta</taxon>
        <taxon>Pterygota</taxon>
        <taxon>Neoptera</taxon>
        <taxon>Endopterygota</taxon>
        <taxon>Hymenoptera</taxon>
        <taxon>Apocrita</taxon>
        <taxon>Proctotrupomorpha</taxon>
        <taxon>Chalcidoidea</taxon>
        <taxon>Pteromalidae</taxon>
        <taxon>Pteromalinae</taxon>
        <taxon>Nasonia</taxon>
    </lineage>
</organism>
<evidence type="ECO:0000313" key="3">
    <source>
        <dbReference type="Proteomes" id="UP000002358"/>
    </source>
</evidence>
<protein>
    <submittedName>
        <fullName evidence="2">Uncharacterized protein</fullName>
    </submittedName>
</protein>
<keyword evidence="1" id="KW-0812">Transmembrane</keyword>
<dbReference type="KEGG" id="nvi:100679807"/>
<feature type="transmembrane region" description="Helical" evidence="1">
    <location>
        <begin position="20"/>
        <end position="37"/>
    </location>
</feature>
<evidence type="ECO:0000256" key="1">
    <source>
        <dbReference type="SAM" id="Phobius"/>
    </source>
</evidence>
<dbReference type="AlphaFoldDB" id="A0A7M7GHW8"/>
<proteinExistence type="predicted"/>
<keyword evidence="1" id="KW-1133">Transmembrane helix</keyword>
<name>A0A7M7GHW8_NASVI</name>